<feature type="compositionally biased region" description="Polar residues" evidence="3">
    <location>
        <begin position="205"/>
        <end position="216"/>
    </location>
</feature>
<dbReference type="AlphaFoldDB" id="A0A8B8A5Z3"/>
<dbReference type="InterPro" id="IPR013783">
    <property type="entry name" value="Ig-like_fold"/>
</dbReference>
<evidence type="ECO:0000256" key="4">
    <source>
        <dbReference type="SAM" id="Phobius"/>
    </source>
</evidence>
<dbReference type="SUPFAM" id="SSF57196">
    <property type="entry name" value="EGF/Laminin"/>
    <property type="match status" value="1"/>
</dbReference>
<dbReference type="Pfam" id="PF08205">
    <property type="entry name" value="C2-set_2"/>
    <property type="match status" value="1"/>
</dbReference>
<feature type="compositionally biased region" description="Low complexity" evidence="3">
    <location>
        <begin position="147"/>
        <end position="183"/>
    </location>
</feature>
<feature type="region of interest" description="Disordered" evidence="3">
    <location>
        <begin position="292"/>
        <end position="323"/>
    </location>
</feature>
<dbReference type="KEGG" id="aplc:110990617"/>
<keyword evidence="2" id="KW-0245">EGF-like domain</keyword>
<name>A0A8B8A5Z3_ACAPL</name>
<sequence length="323" mass="33202">MLKVGDERPLSNSSMVALSRNVSEHIFTCEVQDINPAANFSWTLDGGQLPTELVSDPITGPGTGGLTTSMSNATLVADPKYNGKELKCAVVNYDGDPGIMIRVMLTVDDPCKSNPCKNGRNCTLTPDGFKCVCPLGTQEPDCDSQAPTTPESTTESSTIGSPGPSATTEVSTTGTSTTKVSSSIDPTTTGSTTWMVIGGTGQLNTSSTTPLVTTGSGPLASGSTPILTSTPTPILTTDEVDRGGSSDGLTTGQIVGICVGAGAVVAIFFVLTLCILCRESLSKRCSCLQCKSSVNPEKEGGTPDKEALELNGGSTSNKEKEEG</sequence>
<keyword evidence="4" id="KW-1133">Transmembrane helix</keyword>
<keyword evidence="4" id="KW-0812">Transmembrane</keyword>
<feature type="domain" description="EGF-like" evidence="5">
    <location>
        <begin position="107"/>
        <end position="143"/>
    </location>
</feature>
<feature type="transmembrane region" description="Helical" evidence="4">
    <location>
        <begin position="254"/>
        <end position="276"/>
    </location>
</feature>
<protein>
    <submittedName>
        <fullName evidence="8">Mucin-5AC-like isoform X1</fullName>
    </submittedName>
</protein>
<evidence type="ECO:0000259" key="5">
    <source>
        <dbReference type="PROSITE" id="PS50026"/>
    </source>
</evidence>
<reference evidence="8" key="1">
    <citation type="submission" date="2025-08" db="UniProtKB">
        <authorList>
            <consortium name="RefSeq"/>
        </authorList>
    </citation>
    <scope>IDENTIFICATION</scope>
</reference>
<evidence type="ECO:0000256" key="1">
    <source>
        <dbReference type="ARBA" id="ARBA00023157"/>
    </source>
</evidence>
<dbReference type="InterPro" id="IPR007110">
    <property type="entry name" value="Ig-like_dom"/>
</dbReference>
<comment type="caution">
    <text evidence="2">Lacks conserved residue(s) required for the propagation of feature annotation.</text>
</comment>
<feature type="region of interest" description="Disordered" evidence="3">
    <location>
        <begin position="139"/>
        <end position="191"/>
    </location>
</feature>
<evidence type="ECO:0000313" key="8">
    <source>
        <dbReference type="RefSeq" id="XP_022111386.1"/>
    </source>
</evidence>
<dbReference type="PROSITE" id="PS50835">
    <property type="entry name" value="IG_LIKE"/>
    <property type="match status" value="1"/>
</dbReference>
<evidence type="ECO:0000313" key="7">
    <source>
        <dbReference type="Proteomes" id="UP000694845"/>
    </source>
</evidence>
<accession>A0A8B8A5Z3</accession>
<dbReference type="GeneID" id="110990617"/>
<dbReference type="RefSeq" id="XP_022111386.1">
    <property type="nucleotide sequence ID" value="XM_022255694.1"/>
</dbReference>
<dbReference type="CDD" id="cd00054">
    <property type="entry name" value="EGF_CA"/>
    <property type="match status" value="1"/>
</dbReference>
<evidence type="ECO:0000256" key="2">
    <source>
        <dbReference type="PROSITE-ProRule" id="PRU00076"/>
    </source>
</evidence>
<dbReference type="InterPro" id="IPR000742">
    <property type="entry name" value="EGF"/>
</dbReference>
<dbReference type="InterPro" id="IPR013162">
    <property type="entry name" value="CD80_C2-set"/>
</dbReference>
<gene>
    <name evidence="8" type="primary">LOC110990617</name>
</gene>
<feature type="disulfide bond" evidence="2">
    <location>
        <begin position="133"/>
        <end position="142"/>
    </location>
</feature>
<keyword evidence="1 2" id="KW-1015">Disulfide bond</keyword>
<feature type="domain" description="Ig-like" evidence="6">
    <location>
        <begin position="9"/>
        <end position="106"/>
    </location>
</feature>
<keyword evidence="4" id="KW-0472">Membrane</keyword>
<evidence type="ECO:0000259" key="6">
    <source>
        <dbReference type="PROSITE" id="PS50835"/>
    </source>
</evidence>
<organism evidence="7 8">
    <name type="scientific">Acanthaster planci</name>
    <name type="common">Crown-of-thorns starfish</name>
    <dbReference type="NCBI Taxonomy" id="133434"/>
    <lineage>
        <taxon>Eukaryota</taxon>
        <taxon>Metazoa</taxon>
        <taxon>Echinodermata</taxon>
        <taxon>Eleutherozoa</taxon>
        <taxon>Asterozoa</taxon>
        <taxon>Asteroidea</taxon>
        <taxon>Valvatacea</taxon>
        <taxon>Valvatida</taxon>
        <taxon>Acanthasteridae</taxon>
        <taxon>Acanthaster</taxon>
    </lineage>
</organism>
<evidence type="ECO:0000256" key="3">
    <source>
        <dbReference type="SAM" id="MobiDB-lite"/>
    </source>
</evidence>
<feature type="compositionally biased region" description="Low complexity" evidence="3">
    <location>
        <begin position="223"/>
        <end position="234"/>
    </location>
</feature>
<proteinExistence type="predicted"/>
<feature type="compositionally biased region" description="Basic and acidic residues" evidence="3">
    <location>
        <begin position="296"/>
        <end position="308"/>
    </location>
</feature>
<dbReference type="Gene3D" id="2.60.40.10">
    <property type="entry name" value="Immunoglobulins"/>
    <property type="match status" value="1"/>
</dbReference>
<feature type="region of interest" description="Disordered" evidence="3">
    <location>
        <begin position="205"/>
        <end position="234"/>
    </location>
</feature>
<keyword evidence="7" id="KW-1185">Reference proteome</keyword>
<dbReference type="Gene3D" id="2.10.25.10">
    <property type="entry name" value="Laminin"/>
    <property type="match status" value="1"/>
</dbReference>
<dbReference type="InterPro" id="IPR036179">
    <property type="entry name" value="Ig-like_dom_sf"/>
</dbReference>
<dbReference type="Proteomes" id="UP000694845">
    <property type="component" value="Unplaced"/>
</dbReference>
<dbReference type="SUPFAM" id="SSF48726">
    <property type="entry name" value="Immunoglobulin"/>
    <property type="match status" value="1"/>
</dbReference>
<dbReference type="PROSITE" id="PS50026">
    <property type="entry name" value="EGF_3"/>
    <property type="match status" value="1"/>
</dbReference>
<dbReference type="OrthoDB" id="6162742at2759"/>